<name>A0AAX2EJP1_9BACI</name>
<dbReference type="EMBL" id="FOCD01000006">
    <property type="protein sequence ID" value="SEO07076.1"/>
    <property type="molecule type" value="Genomic_DNA"/>
</dbReference>
<accession>A0AAX2EJP1</accession>
<feature type="chain" id="PRO_5043768795" evidence="1">
    <location>
        <begin position="40"/>
        <end position="206"/>
    </location>
</feature>
<comment type="caution">
    <text evidence="3">The sequence shown here is derived from an EMBL/GenBank/DDBJ whole genome shotgun (WGS) entry which is preliminary data.</text>
</comment>
<evidence type="ECO:0000256" key="1">
    <source>
        <dbReference type="SAM" id="SignalP"/>
    </source>
</evidence>
<evidence type="ECO:0000313" key="4">
    <source>
        <dbReference type="Proteomes" id="UP000199735"/>
    </source>
</evidence>
<proteinExistence type="predicted"/>
<evidence type="ECO:0000313" key="3">
    <source>
        <dbReference type="EMBL" id="SEO07076.1"/>
    </source>
</evidence>
<dbReference type="Pfam" id="PF13731">
    <property type="entry name" value="WxL"/>
    <property type="match status" value="1"/>
</dbReference>
<dbReference type="AlphaFoldDB" id="A0AAX2EJP1"/>
<protein>
    <submittedName>
        <fullName evidence="3">WxL domain surface cell wall-binding</fullName>
    </submittedName>
</protein>
<feature type="domain" description="WxL" evidence="2">
    <location>
        <begin position="30"/>
        <end position="206"/>
    </location>
</feature>
<dbReference type="Proteomes" id="UP000199735">
    <property type="component" value="Unassembled WGS sequence"/>
</dbReference>
<gene>
    <name evidence="3" type="ORF">SAMN04489762_3411</name>
</gene>
<sequence>MLQQIIIHLRKRGNEMKKGFLTFCLVGVLSLSFGTGAFAATETKKGVTVQIQGGEFSLATSEIATFGNVTLTDQPVTYNTSFNNKFTVKDLRGTQAGWRLDVSATPFTDGKNTLPKGSLSLTPLSSISRVGVGQGAIPVKTTTSNKVIDDGAVTYAKANAGGGMGVFDMTFPQNALSVVVDPTTAKLIDTRANYKSTLTWNLVQAP</sequence>
<reference evidence="3 4" key="1">
    <citation type="submission" date="2016-10" db="EMBL/GenBank/DDBJ databases">
        <authorList>
            <person name="Varghese N."/>
            <person name="Submissions S."/>
        </authorList>
    </citation>
    <scope>NUCLEOTIDE SEQUENCE [LARGE SCALE GENOMIC DNA]</scope>
    <source>
        <strain evidence="3 4">DSM 21619</strain>
    </source>
</reference>
<evidence type="ECO:0000259" key="2">
    <source>
        <dbReference type="Pfam" id="PF13731"/>
    </source>
</evidence>
<dbReference type="InterPro" id="IPR027994">
    <property type="entry name" value="WxL_dom"/>
</dbReference>
<feature type="signal peptide" evidence="1">
    <location>
        <begin position="1"/>
        <end position="39"/>
    </location>
</feature>
<keyword evidence="1" id="KW-0732">Signal</keyword>
<organism evidence="3 4">
    <name type="scientific">Terribacillus saccharophilus</name>
    <dbReference type="NCBI Taxonomy" id="361277"/>
    <lineage>
        <taxon>Bacteria</taxon>
        <taxon>Bacillati</taxon>
        <taxon>Bacillota</taxon>
        <taxon>Bacilli</taxon>
        <taxon>Bacillales</taxon>
        <taxon>Bacillaceae</taxon>
        <taxon>Terribacillus</taxon>
    </lineage>
</organism>